<dbReference type="SUPFAM" id="SSF52833">
    <property type="entry name" value="Thioredoxin-like"/>
    <property type="match status" value="1"/>
</dbReference>
<dbReference type="PROSITE" id="PS51354">
    <property type="entry name" value="GLUTAREDOXIN_2"/>
    <property type="match status" value="1"/>
</dbReference>
<evidence type="ECO:0000256" key="2">
    <source>
        <dbReference type="ARBA" id="ARBA00022714"/>
    </source>
</evidence>
<dbReference type="GO" id="GO:0046872">
    <property type="term" value="F:metal ion binding"/>
    <property type="evidence" value="ECO:0007669"/>
    <property type="project" value="UniProtKB-KW"/>
</dbReference>
<dbReference type="PANTHER" id="PTHR10293:SF72">
    <property type="entry name" value="MONOTHIOL GLUTAREDOXIN-S14, CHLOROPLASTIC"/>
    <property type="match status" value="1"/>
</dbReference>
<comment type="caution">
    <text evidence="10">The sequence shown here is derived from an EMBL/GenBank/DDBJ whole genome shotgun (WGS) entry which is preliminary data.</text>
</comment>
<keyword evidence="3 8" id="KW-0479">Metal-binding</keyword>
<proteinExistence type="inferred from homology"/>
<keyword evidence="11" id="KW-1185">Reference proteome</keyword>
<dbReference type="InterPro" id="IPR002109">
    <property type="entry name" value="Glutaredoxin"/>
</dbReference>
<organism evidence="10 11">
    <name type="scientific">Paracoccus salipaludis</name>
    <dbReference type="NCBI Taxonomy" id="2032623"/>
    <lineage>
        <taxon>Bacteria</taxon>
        <taxon>Pseudomonadati</taxon>
        <taxon>Pseudomonadota</taxon>
        <taxon>Alphaproteobacteria</taxon>
        <taxon>Rhodobacterales</taxon>
        <taxon>Paracoccaceae</taxon>
        <taxon>Paracoccus</taxon>
    </lineage>
</organism>
<protein>
    <recommendedName>
        <fullName evidence="7">Glutaredoxin</fullName>
    </recommendedName>
</protein>
<accession>A0A2A2GI96</accession>
<keyword evidence="4 8" id="KW-0408">Iron</keyword>
<dbReference type="EMBL" id="NSJZ01000006">
    <property type="protein sequence ID" value="PAU97336.1"/>
    <property type="molecule type" value="Genomic_DNA"/>
</dbReference>
<keyword evidence="6" id="KW-0676">Redox-active center</keyword>
<dbReference type="InterPro" id="IPR014434">
    <property type="entry name" value="Monothiol_GRX"/>
</dbReference>
<dbReference type="GO" id="GO:0051537">
    <property type="term" value="F:2 iron, 2 sulfur cluster binding"/>
    <property type="evidence" value="ECO:0007669"/>
    <property type="project" value="UniProtKB-KW"/>
</dbReference>
<name>A0A2A2GI96_9RHOB</name>
<dbReference type="GO" id="GO:0015036">
    <property type="term" value="F:disulfide oxidoreductase activity"/>
    <property type="evidence" value="ECO:0007669"/>
    <property type="project" value="InterPro"/>
</dbReference>
<keyword evidence="5 8" id="KW-0411">Iron-sulfur</keyword>
<dbReference type="Pfam" id="PF00462">
    <property type="entry name" value="Glutaredoxin"/>
    <property type="match status" value="1"/>
</dbReference>
<dbReference type="CDD" id="cd03028">
    <property type="entry name" value="GRX_PICOT_like"/>
    <property type="match status" value="1"/>
</dbReference>
<sequence length="120" mass="13372">MTDIRTDIQELIDSNDVVLFMKGTKEVPQCGFSSRVAGVLNYMGVAYRDVNVLSSDEMRQGIKDFSDWPTVPQLYIKGEFVGGCDIVTEMTLSGELDQLLDRTGVPYDKQAAEKIREANS</sequence>
<evidence type="ECO:0000256" key="7">
    <source>
        <dbReference type="PIRNR" id="PIRNR005894"/>
    </source>
</evidence>
<evidence type="ECO:0000256" key="3">
    <source>
        <dbReference type="ARBA" id="ARBA00022723"/>
    </source>
</evidence>
<evidence type="ECO:0000256" key="1">
    <source>
        <dbReference type="ARBA" id="ARBA00009630"/>
    </source>
</evidence>
<gene>
    <name evidence="10" type="primary">grxD</name>
    <name evidence="10" type="ORF">CK240_09735</name>
</gene>
<keyword evidence="2 8" id="KW-0001">2Fe-2S</keyword>
<evidence type="ECO:0000256" key="5">
    <source>
        <dbReference type="ARBA" id="ARBA00023014"/>
    </source>
</evidence>
<dbReference type="Proteomes" id="UP000218023">
    <property type="component" value="Unassembled WGS sequence"/>
</dbReference>
<dbReference type="PANTHER" id="PTHR10293">
    <property type="entry name" value="GLUTAREDOXIN FAMILY MEMBER"/>
    <property type="match status" value="1"/>
</dbReference>
<dbReference type="InterPro" id="IPR036249">
    <property type="entry name" value="Thioredoxin-like_sf"/>
</dbReference>
<evidence type="ECO:0000256" key="4">
    <source>
        <dbReference type="ARBA" id="ARBA00023004"/>
    </source>
</evidence>
<reference evidence="10 11" key="1">
    <citation type="submission" date="2017-09" db="EMBL/GenBank/DDBJ databases">
        <title>Paracoccus alkalisoli sp. nov., isolated from saline alkaline soil.</title>
        <authorList>
            <person name="Dong X."/>
            <person name="Zhang G."/>
        </authorList>
    </citation>
    <scope>NUCLEOTIDE SEQUENCE [LARGE SCALE GENOMIC DNA]</scope>
    <source>
        <strain evidence="10 11">WN007</strain>
    </source>
</reference>
<dbReference type="Gene3D" id="3.40.30.10">
    <property type="entry name" value="Glutaredoxin"/>
    <property type="match status" value="1"/>
</dbReference>
<dbReference type="FunFam" id="3.40.30.10:FF:000005">
    <property type="entry name" value="Glutaredoxin 5"/>
    <property type="match status" value="1"/>
</dbReference>
<dbReference type="InterPro" id="IPR033658">
    <property type="entry name" value="GRX_PICOT-like"/>
</dbReference>
<dbReference type="PIRSF" id="PIRSF005894">
    <property type="entry name" value="Monothiol_GRX"/>
    <property type="match status" value="1"/>
</dbReference>
<dbReference type="RefSeq" id="WP_095640139.1">
    <property type="nucleotide sequence ID" value="NZ_NSJZ01000006.1"/>
</dbReference>
<evidence type="ECO:0000259" key="9">
    <source>
        <dbReference type="Pfam" id="PF00462"/>
    </source>
</evidence>
<evidence type="ECO:0000313" key="10">
    <source>
        <dbReference type="EMBL" id="PAU97336.1"/>
    </source>
</evidence>
<dbReference type="AlphaFoldDB" id="A0A2A2GI96"/>
<evidence type="ECO:0000313" key="11">
    <source>
        <dbReference type="Proteomes" id="UP000218023"/>
    </source>
</evidence>
<dbReference type="OrthoDB" id="9804115at2"/>
<dbReference type="InterPro" id="IPR004480">
    <property type="entry name" value="Monothiol_GRX-rel"/>
</dbReference>
<feature type="binding site" evidence="8">
    <location>
        <position position="30"/>
    </location>
    <ligand>
        <name>[2Fe-2S] cluster</name>
        <dbReference type="ChEBI" id="CHEBI:190135"/>
        <note>ligand shared between dimeric partners</note>
    </ligand>
</feature>
<feature type="domain" description="Glutaredoxin" evidence="9">
    <location>
        <begin position="17"/>
        <end position="81"/>
    </location>
</feature>
<evidence type="ECO:0000256" key="6">
    <source>
        <dbReference type="ARBA" id="ARBA00023284"/>
    </source>
</evidence>
<comment type="similarity">
    <text evidence="1 7">Belongs to the glutaredoxin family. Monothiol subfamily.</text>
</comment>
<evidence type="ECO:0000256" key="8">
    <source>
        <dbReference type="PIRSR" id="PIRSR005894-2"/>
    </source>
</evidence>
<dbReference type="NCBIfam" id="TIGR00365">
    <property type="entry name" value="Grx4 family monothiol glutaredoxin"/>
    <property type="match status" value="1"/>
</dbReference>